<dbReference type="Proteomes" id="UP000057938">
    <property type="component" value="Chromosome"/>
</dbReference>
<reference evidence="2 3" key="1">
    <citation type="submission" date="2015-09" db="EMBL/GenBank/DDBJ databases">
        <title>Complete genome sequence of a benzo[a]pyrene-degrading bacterium Altererythrobacter epoxidivorans CGMCC 1.7731T.</title>
        <authorList>
            <person name="Li Z."/>
            <person name="Cheng H."/>
            <person name="Huo Y."/>
            <person name="Xu X."/>
        </authorList>
    </citation>
    <scope>NUCLEOTIDE SEQUENCE [LARGE SCALE GENOMIC DNA]</scope>
    <source>
        <strain evidence="2 3">CGMCC 1.7731</strain>
    </source>
</reference>
<proteinExistence type="predicted"/>
<accession>A0A0M4LW46</accession>
<name>A0A0M4LW46_9SPHN</name>
<keyword evidence="3" id="KW-1185">Reference proteome</keyword>
<evidence type="ECO:0000256" key="1">
    <source>
        <dbReference type="SAM" id="SignalP"/>
    </source>
</evidence>
<dbReference type="AlphaFoldDB" id="A0A0M4LW46"/>
<dbReference type="KEGG" id="aep:AMC99_01896"/>
<sequence length="161" mass="17194">MNSRRFAIAIASSAFLAAQPASAADCDALKAIFAAHASKFEDLKGEMTSGSMMTYNYAVKSGPGSAGFAASDCVIRSNSRTMTYRCELGFDDVEALQSAYDIGVADLGRCLVNKNSSRTSDVQQETAFVPAQGHEGTLRLGTRRSNGGDLWLYLSIYALKP</sequence>
<protein>
    <submittedName>
        <fullName evidence="2">Uncharacterized protein</fullName>
    </submittedName>
</protein>
<dbReference type="PATRIC" id="fig|361183.4.peg.1867"/>
<dbReference type="RefSeq" id="WP_061925831.1">
    <property type="nucleotide sequence ID" value="NZ_CP012669.1"/>
</dbReference>
<organism evidence="2 3">
    <name type="scientific">Altererythrobacter epoxidivorans</name>
    <dbReference type="NCBI Taxonomy" id="361183"/>
    <lineage>
        <taxon>Bacteria</taxon>
        <taxon>Pseudomonadati</taxon>
        <taxon>Pseudomonadota</taxon>
        <taxon>Alphaproteobacteria</taxon>
        <taxon>Sphingomonadales</taxon>
        <taxon>Erythrobacteraceae</taxon>
        <taxon>Altererythrobacter</taxon>
    </lineage>
</organism>
<feature type="signal peptide" evidence="1">
    <location>
        <begin position="1"/>
        <end position="23"/>
    </location>
</feature>
<gene>
    <name evidence="2" type="ORF">AMC99_01896</name>
</gene>
<evidence type="ECO:0000313" key="3">
    <source>
        <dbReference type="Proteomes" id="UP000057938"/>
    </source>
</evidence>
<keyword evidence="1" id="KW-0732">Signal</keyword>
<dbReference type="STRING" id="361183.AMC99_01896"/>
<evidence type="ECO:0000313" key="2">
    <source>
        <dbReference type="EMBL" id="ALE17184.1"/>
    </source>
</evidence>
<feature type="chain" id="PRO_5005797928" evidence="1">
    <location>
        <begin position="24"/>
        <end position="161"/>
    </location>
</feature>
<dbReference type="EMBL" id="CP012669">
    <property type="protein sequence ID" value="ALE17184.1"/>
    <property type="molecule type" value="Genomic_DNA"/>
</dbReference>